<dbReference type="AlphaFoldDB" id="T1GIC4"/>
<dbReference type="Proteomes" id="UP000015102">
    <property type="component" value="Unassembled WGS sequence"/>
</dbReference>
<organism evidence="1 2">
    <name type="scientific">Megaselia scalaris</name>
    <name type="common">Humpbacked fly</name>
    <name type="synonym">Phora scalaris</name>
    <dbReference type="NCBI Taxonomy" id="36166"/>
    <lineage>
        <taxon>Eukaryota</taxon>
        <taxon>Metazoa</taxon>
        <taxon>Ecdysozoa</taxon>
        <taxon>Arthropoda</taxon>
        <taxon>Hexapoda</taxon>
        <taxon>Insecta</taxon>
        <taxon>Pterygota</taxon>
        <taxon>Neoptera</taxon>
        <taxon>Endopterygota</taxon>
        <taxon>Diptera</taxon>
        <taxon>Brachycera</taxon>
        <taxon>Muscomorpha</taxon>
        <taxon>Platypezoidea</taxon>
        <taxon>Phoridae</taxon>
        <taxon>Megaseliini</taxon>
        <taxon>Megaselia</taxon>
    </lineage>
</organism>
<evidence type="ECO:0000313" key="2">
    <source>
        <dbReference type="Proteomes" id="UP000015102"/>
    </source>
</evidence>
<accession>T1GIC4</accession>
<sequence>MSSSPRKERPSGHISFINGDITDMAIAKPVSVLLYPSYVQIYANLLKIRKTASASANPLGYLL</sequence>
<dbReference type="EnsemblMetazoa" id="MESCA003196-RA">
    <property type="protein sequence ID" value="MESCA003196-PA"/>
    <property type="gene ID" value="MESCA003196"/>
</dbReference>
<name>T1GIC4_MEGSC</name>
<dbReference type="EMBL" id="CAQQ02147786">
    <property type="status" value="NOT_ANNOTATED_CDS"/>
    <property type="molecule type" value="Genomic_DNA"/>
</dbReference>
<evidence type="ECO:0000313" key="1">
    <source>
        <dbReference type="EnsemblMetazoa" id="MESCA003196-PA"/>
    </source>
</evidence>
<protein>
    <submittedName>
        <fullName evidence="1">Uncharacterized protein</fullName>
    </submittedName>
</protein>
<keyword evidence="2" id="KW-1185">Reference proteome</keyword>
<proteinExistence type="predicted"/>
<reference evidence="1" key="2">
    <citation type="submission" date="2015-06" db="UniProtKB">
        <authorList>
            <consortium name="EnsemblMetazoa"/>
        </authorList>
    </citation>
    <scope>IDENTIFICATION</scope>
</reference>
<dbReference type="HOGENOM" id="CLU_2888335_0_0_1"/>
<reference evidence="2" key="1">
    <citation type="submission" date="2013-02" db="EMBL/GenBank/DDBJ databases">
        <authorList>
            <person name="Hughes D."/>
        </authorList>
    </citation>
    <scope>NUCLEOTIDE SEQUENCE</scope>
    <source>
        <strain>Durham</strain>
        <strain evidence="2">NC isolate 2 -- Noor lab</strain>
    </source>
</reference>